<protein>
    <submittedName>
        <fullName evidence="1">Uncharacterized protein</fullName>
    </submittedName>
</protein>
<reference evidence="2" key="1">
    <citation type="journal article" date="2019" name="Int. J. Syst. Evol. Microbiol.">
        <title>The Global Catalogue of Microorganisms (GCM) 10K type strain sequencing project: providing services to taxonomists for standard genome sequencing and annotation.</title>
        <authorList>
            <consortium name="The Broad Institute Genomics Platform"/>
            <consortium name="The Broad Institute Genome Sequencing Center for Infectious Disease"/>
            <person name="Wu L."/>
            <person name="Ma J."/>
        </authorList>
    </citation>
    <scope>NUCLEOTIDE SEQUENCE [LARGE SCALE GENOMIC DNA]</scope>
    <source>
        <strain evidence="2">IBRC-M 10908</strain>
    </source>
</reference>
<proteinExistence type="predicted"/>
<keyword evidence="2" id="KW-1185">Reference proteome</keyword>
<organism evidence="1 2">
    <name type="scientific">Salininema proteolyticum</name>
    <dbReference type="NCBI Taxonomy" id="1607685"/>
    <lineage>
        <taxon>Bacteria</taxon>
        <taxon>Bacillati</taxon>
        <taxon>Actinomycetota</taxon>
        <taxon>Actinomycetes</taxon>
        <taxon>Glycomycetales</taxon>
        <taxon>Glycomycetaceae</taxon>
        <taxon>Salininema</taxon>
    </lineage>
</organism>
<sequence>MDNSHLFKDAMRAIALGRPSEDLVEKIPEEDMDEWETYTAAVFAGVIEQTLPEEPGLEAIRDFAEETRSRFEDPDMPFPSLVLEGLIRIMAGEDHLLEQIDPEIQIEVSLLTIHRVAIDDDQVNANLEDYLDKAIARAEEWLAV</sequence>
<evidence type="ECO:0000313" key="1">
    <source>
        <dbReference type="EMBL" id="MFC4334846.1"/>
    </source>
</evidence>
<dbReference type="EMBL" id="JBHSDK010000010">
    <property type="protein sequence ID" value="MFC4334846.1"/>
    <property type="molecule type" value="Genomic_DNA"/>
</dbReference>
<dbReference type="Proteomes" id="UP001595823">
    <property type="component" value="Unassembled WGS sequence"/>
</dbReference>
<accession>A0ABV8TVQ2</accession>
<evidence type="ECO:0000313" key="2">
    <source>
        <dbReference type="Proteomes" id="UP001595823"/>
    </source>
</evidence>
<dbReference type="RefSeq" id="WP_380618943.1">
    <property type="nucleotide sequence ID" value="NZ_JBHSDK010000010.1"/>
</dbReference>
<gene>
    <name evidence="1" type="ORF">ACFPET_06510</name>
</gene>
<name>A0ABV8TVQ2_9ACTN</name>
<comment type="caution">
    <text evidence="1">The sequence shown here is derived from an EMBL/GenBank/DDBJ whole genome shotgun (WGS) entry which is preliminary data.</text>
</comment>